<dbReference type="Proteomes" id="UP000256334">
    <property type="component" value="Unassembled WGS sequence"/>
</dbReference>
<gene>
    <name evidence="4" type="primary">truD</name>
    <name evidence="7" type="ORF">C8D72_2630</name>
</gene>
<dbReference type="Gene3D" id="3.30.2340.10">
    <property type="entry name" value="TruD, insertion domain"/>
    <property type="match status" value="1"/>
</dbReference>
<protein>
    <recommendedName>
        <fullName evidence="4">tRNA pseudouridine synthase D</fullName>
        <ecNumber evidence="4">5.4.99.27</ecNumber>
    </recommendedName>
    <alternativeName>
        <fullName evidence="4">tRNA pseudouridine(13) synthase</fullName>
    </alternativeName>
    <alternativeName>
        <fullName evidence="4">tRNA pseudouridylate synthase D</fullName>
    </alternativeName>
    <alternativeName>
        <fullName evidence="4">tRNA-uridine isomerase D</fullName>
    </alternativeName>
</protein>
<dbReference type="InterPro" id="IPR050170">
    <property type="entry name" value="TruD_pseudoU_synthase"/>
</dbReference>
<dbReference type="InterPro" id="IPR001656">
    <property type="entry name" value="PsdUridine_synth_TruD"/>
</dbReference>
<evidence type="ECO:0000313" key="8">
    <source>
        <dbReference type="Proteomes" id="UP000256334"/>
    </source>
</evidence>
<proteinExistence type="inferred from homology"/>
<evidence type="ECO:0000256" key="5">
    <source>
        <dbReference type="SAM" id="MobiDB-lite"/>
    </source>
</evidence>
<dbReference type="AlphaFoldDB" id="A0A3D9DV44"/>
<dbReference type="PROSITE" id="PS50984">
    <property type="entry name" value="TRUD"/>
    <property type="match status" value="1"/>
</dbReference>
<keyword evidence="3 4" id="KW-0413">Isomerase</keyword>
<feature type="domain" description="TRUD" evidence="6">
    <location>
        <begin position="167"/>
        <end position="313"/>
    </location>
</feature>
<feature type="active site" description="Nucleophile" evidence="4">
    <location>
        <position position="89"/>
    </location>
</feature>
<dbReference type="InterPro" id="IPR043165">
    <property type="entry name" value="TruD_insert_sf"/>
</dbReference>
<feature type="region of interest" description="Disordered" evidence="5">
    <location>
        <begin position="1"/>
        <end position="24"/>
    </location>
</feature>
<dbReference type="HAMAP" id="MF_01082">
    <property type="entry name" value="TruD"/>
    <property type="match status" value="1"/>
</dbReference>
<evidence type="ECO:0000256" key="1">
    <source>
        <dbReference type="ARBA" id="ARBA00007953"/>
    </source>
</evidence>
<feature type="compositionally biased region" description="Polar residues" evidence="5">
    <location>
        <begin position="1"/>
        <end position="11"/>
    </location>
</feature>
<dbReference type="GO" id="GO:0160150">
    <property type="term" value="F:tRNA pseudouridine(13) synthase activity"/>
    <property type="evidence" value="ECO:0007669"/>
    <property type="project" value="UniProtKB-EC"/>
</dbReference>
<evidence type="ECO:0000256" key="4">
    <source>
        <dbReference type="HAMAP-Rule" id="MF_01082"/>
    </source>
</evidence>
<dbReference type="Pfam" id="PF01142">
    <property type="entry name" value="TruD"/>
    <property type="match status" value="2"/>
</dbReference>
<keyword evidence="8" id="KW-1185">Reference proteome</keyword>
<dbReference type="InterPro" id="IPR042214">
    <property type="entry name" value="TruD_catalytic"/>
</dbReference>
<dbReference type="EMBL" id="QRDJ01000008">
    <property type="protein sequence ID" value="REC94259.1"/>
    <property type="molecule type" value="Genomic_DNA"/>
</dbReference>
<evidence type="ECO:0000313" key="7">
    <source>
        <dbReference type="EMBL" id="REC94259.1"/>
    </source>
</evidence>
<evidence type="ECO:0000256" key="2">
    <source>
        <dbReference type="ARBA" id="ARBA00022694"/>
    </source>
</evidence>
<dbReference type="GO" id="GO:0031119">
    <property type="term" value="P:tRNA pseudouridine synthesis"/>
    <property type="evidence" value="ECO:0007669"/>
    <property type="project" value="UniProtKB-UniRule"/>
</dbReference>
<evidence type="ECO:0000256" key="3">
    <source>
        <dbReference type="ARBA" id="ARBA00023235"/>
    </source>
</evidence>
<name>A0A3D9DV44_9GAMM</name>
<dbReference type="InterPro" id="IPR020103">
    <property type="entry name" value="PsdUridine_synth_cat_dom_sf"/>
</dbReference>
<comment type="caution">
    <text evidence="7">The sequence shown here is derived from an EMBL/GenBank/DDBJ whole genome shotgun (WGS) entry which is preliminary data.</text>
</comment>
<dbReference type="PANTHER" id="PTHR47811">
    <property type="entry name" value="TRNA PSEUDOURIDINE SYNTHASE D"/>
    <property type="match status" value="1"/>
</dbReference>
<organism evidence="7 8">
    <name type="scientific">Kushneria indalinina DSM 14324</name>
    <dbReference type="NCBI Taxonomy" id="1122140"/>
    <lineage>
        <taxon>Bacteria</taxon>
        <taxon>Pseudomonadati</taxon>
        <taxon>Pseudomonadota</taxon>
        <taxon>Gammaproteobacteria</taxon>
        <taxon>Oceanospirillales</taxon>
        <taxon>Halomonadaceae</taxon>
        <taxon>Kushneria</taxon>
    </lineage>
</organism>
<dbReference type="SUPFAM" id="SSF55120">
    <property type="entry name" value="Pseudouridine synthase"/>
    <property type="match status" value="1"/>
</dbReference>
<dbReference type="Gene3D" id="3.30.2350.20">
    <property type="entry name" value="TruD, catalytic domain"/>
    <property type="match status" value="1"/>
</dbReference>
<sequence length="352" mass="38967">MTQDMSETSGSPLPDWARSLGTPPHSGRFREFPEAFRVEEQMAFTPEGEGEHLWLHCEKRNLSTAQLIRHLSHSLEVAPRDIGVSGLKDHTALTRQWVSIALAGRPTPLGLAEQIEMEGVRLLSFGRHPRKLRRGVHRANRFALYVTGEAVTQGSLETRWNALVTHGVPNYFGPQRFGHQGSNLTRARALMARGWKKKQDRDGFLLSSARSFLFNQVLSERIEQDNWASGLAGDVFNLEGSASQFAGQALDEQLRARLTALDIHPTGPLWGRGESDVSGEACALEQAIAEHEPVLVEGIEKAGAAPMRRALRLCLQAPALEREGEGIWLHFSLARGGFATAVLRELFQHPAL</sequence>
<reference evidence="7 8" key="1">
    <citation type="submission" date="2018-07" db="EMBL/GenBank/DDBJ databases">
        <title>Genomic Encyclopedia of Type Strains, Phase IV (KMG-IV): sequencing the most valuable type-strain genomes for metagenomic binning, comparative biology and taxonomic classification.</title>
        <authorList>
            <person name="Goeker M."/>
        </authorList>
    </citation>
    <scope>NUCLEOTIDE SEQUENCE [LARGE SCALE GENOMIC DNA]</scope>
    <source>
        <strain evidence="7 8">DSM 14324</strain>
    </source>
</reference>
<dbReference type="EC" id="5.4.99.27" evidence="4"/>
<dbReference type="InterPro" id="IPR011760">
    <property type="entry name" value="PsdUridine_synth_TruD_insert"/>
</dbReference>
<dbReference type="GO" id="GO:0005829">
    <property type="term" value="C:cytosol"/>
    <property type="evidence" value="ECO:0007669"/>
    <property type="project" value="TreeGrafter"/>
</dbReference>
<dbReference type="GO" id="GO:0003723">
    <property type="term" value="F:RNA binding"/>
    <property type="evidence" value="ECO:0007669"/>
    <property type="project" value="InterPro"/>
</dbReference>
<comment type="catalytic activity">
    <reaction evidence="4">
        <text>uridine(13) in tRNA = pseudouridine(13) in tRNA</text>
        <dbReference type="Rhea" id="RHEA:42540"/>
        <dbReference type="Rhea" id="RHEA-COMP:10105"/>
        <dbReference type="Rhea" id="RHEA-COMP:10106"/>
        <dbReference type="ChEBI" id="CHEBI:65314"/>
        <dbReference type="ChEBI" id="CHEBI:65315"/>
        <dbReference type="EC" id="5.4.99.27"/>
    </reaction>
</comment>
<dbReference type="PANTHER" id="PTHR47811:SF1">
    <property type="entry name" value="TRNA PSEUDOURIDINE SYNTHASE D"/>
    <property type="match status" value="1"/>
</dbReference>
<evidence type="ECO:0000259" key="6">
    <source>
        <dbReference type="PROSITE" id="PS50984"/>
    </source>
</evidence>
<comment type="function">
    <text evidence="4">Responsible for synthesis of pseudouridine from uracil-13 in transfer RNAs.</text>
</comment>
<comment type="similarity">
    <text evidence="1 4">Belongs to the pseudouridine synthase TruD family.</text>
</comment>
<keyword evidence="2 4" id="KW-0819">tRNA processing</keyword>
<accession>A0A3D9DV44</accession>